<name>A0A392UE56_9FABA</name>
<feature type="compositionally biased region" description="Polar residues" evidence="1">
    <location>
        <begin position="1"/>
        <end position="22"/>
    </location>
</feature>
<sequence length="42" mass="4490">MTPSLSALSALESTPGPSTPQTMPKYVPSRRTDLQPDSEGEE</sequence>
<protein>
    <submittedName>
        <fullName evidence="2">Uncharacterized protein</fullName>
    </submittedName>
</protein>
<proteinExistence type="predicted"/>
<evidence type="ECO:0000313" key="2">
    <source>
        <dbReference type="EMBL" id="MCI70994.1"/>
    </source>
</evidence>
<feature type="non-terminal residue" evidence="2">
    <location>
        <position position="42"/>
    </location>
</feature>
<accession>A0A392UE56</accession>
<dbReference type="AlphaFoldDB" id="A0A392UE56"/>
<organism evidence="2 3">
    <name type="scientific">Trifolium medium</name>
    <dbReference type="NCBI Taxonomy" id="97028"/>
    <lineage>
        <taxon>Eukaryota</taxon>
        <taxon>Viridiplantae</taxon>
        <taxon>Streptophyta</taxon>
        <taxon>Embryophyta</taxon>
        <taxon>Tracheophyta</taxon>
        <taxon>Spermatophyta</taxon>
        <taxon>Magnoliopsida</taxon>
        <taxon>eudicotyledons</taxon>
        <taxon>Gunneridae</taxon>
        <taxon>Pentapetalae</taxon>
        <taxon>rosids</taxon>
        <taxon>fabids</taxon>
        <taxon>Fabales</taxon>
        <taxon>Fabaceae</taxon>
        <taxon>Papilionoideae</taxon>
        <taxon>50 kb inversion clade</taxon>
        <taxon>NPAAA clade</taxon>
        <taxon>Hologalegina</taxon>
        <taxon>IRL clade</taxon>
        <taxon>Trifolieae</taxon>
        <taxon>Trifolium</taxon>
    </lineage>
</organism>
<dbReference type="Proteomes" id="UP000265520">
    <property type="component" value="Unassembled WGS sequence"/>
</dbReference>
<comment type="caution">
    <text evidence="2">The sequence shown here is derived from an EMBL/GenBank/DDBJ whole genome shotgun (WGS) entry which is preliminary data.</text>
</comment>
<keyword evidence="3" id="KW-1185">Reference proteome</keyword>
<reference evidence="2 3" key="1">
    <citation type="journal article" date="2018" name="Front. Plant Sci.">
        <title>Red Clover (Trifolium pratense) and Zigzag Clover (T. medium) - A Picture of Genomic Similarities and Differences.</title>
        <authorList>
            <person name="Dluhosova J."/>
            <person name="Istvanek J."/>
            <person name="Nedelnik J."/>
            <person name="Repkova J."/>
        </authorList>
    </citation>
    <scope>NUCLEOTIDE SEQUENCE [LARGE SCALE GENOMIC DNA]</scope>
    <source>
        <strain evidence="3">cv. 10/8</strain>
        <tissue evidence="2">Leaf</tissue>
    </source>
</reference>
<evidence type="ECO:0000313" key="3">
    <source>
        <dbReference type="Proteomes" id="UP000265520"/>
    </source>
</evidence>
<feature type="region of interest" description="Disordered" evidence="1">
    <location>
        <begin position="1"/>
        <end position="42"/>
    </location>
</feature>
<dbReference type="EMBL" id="LXQA010787278">
    <property type="protein sequence ID" value="MCI70994.1"/>
    <property type="molecule type" value="Genomic_DNA"/>
</dbReference>
<evidence type="ECO:0000256" key="1">
    <source>
        <dbReference type="SAM" id="MobiDB-lite"/>
    </source>
</evidence>